<dbReference type="RefSeq" id="WP_171413180.1">
    <property type="nucleotide sequence ID" value="NZ_JABFJW010000042.1"/>
</dbReference>
<reference evidence="1 2" key="1">
    <citation type="submission" date="2020-05" db="EMBL/GenBank/DDBJ databases">
        <authorList>
            <person name="Whitworth D."/>
        </authorList>
    </citation>
    <scope>NUCLEOTIDE SEQUENCE [LARGE SCALE GENOMIC DNA]</scope>
    <source>
        <strain evidence="1 2">CA046A</strain>
    </source>
</reference>
<comment type="caution">
    <text evidence="1">The sequence shown here is derived from an EMBL/GenBank/DDBJ whole genome shotgun (WGS) entry which is preliminary data.</text>
</comment>
<evidence type="ECO:0000313" key="1">
    <source>
        <dbReference type="EMBL" id="NOK08964.1"/>
    </source>
</evidence>
<proteinExistence type="predicted"/>
<name>A0A7Y4NCK7_9BACT</name>
<dbReference type="EMBL" id="JABFJW010000042">
    <property type="protein sequence ID" value="NOK08964.1"/>
    <property type="molecule type" value="Genomic_DNA"/>
</dbReference>
<sequence length="49" mass="5522">MLIFMRRFNPFIQKIDLNFPVDRGGRLDRPLGIAAAVFLGAIDCRQSGN</sequence>
<dbReference type="AlphaFoldDB" id="A0A7Y4NCK7"/>
<organism evidence="1 2">
    <name type="scientific">Corallococcus exercitus</name>
    <dbReference type="NCBI Taxonomy" id="2316736"/>
    <lineage>
        <taxon>Bacteria</taxon>
        <taxon>Pseudomonadati</taxon>
        <taxon>Myxococcota</taxon>
        <taxon>Myxococcia</taxon>
        <taxon>Myxococcales</taxon>
        <taxon>Cystobacterineae</taxon>
        <taxon>Myxococcaceae</taxon>
        <taxon>Corallococcus</taxon>
    </lineage>
</organism>
<protein>
    <submittedName>
        <fullName evidence="1">Uncharacterized protein</fullName>
    </submittedName>
</protein>
<evidence type="ECO:0000313" key="2">
    <source>
        <dbReference type="Proteomes" id="UP000528460"/>
    </source>
</evidence>
<accession>A0A7Y4NCK7</accession>
<dbReference type="Proteomes" id="UP000528460">
    <property type="component" value="Unassembled WGS sequence"/>
</dbReference>
<gene>
    <name evidence="1" type="ORF">HNS30_07960</name>
</gene>